<keyword evidence="7" id="KW-1185">Reference proteome</keyword>
<dbReference type="Pfam" id="PF00027">
    <property type="entry name" value="cNMP_binding"/>
    <property type="match status" value="1"/>
</dbReference>
<evidence type="ECO:0000256" key="3">
    <source>
        <dbReference type="ARBA" id="ARBA00023163"/>
    </source>
</evidence>
<name>A0ABV7VFE8_9PROT</name>
<evidence type="ECO:0000259" key="5">
    <source>
        <dbReference type="PROSITE" id="PS51063"/>
    </source>
</evidence>
<protein>
    <submittedName>
        <fullName evidence="6">Cyclic nucleotide-binding domain-containing protein</fullName>
    </submittedName>
</protein>
<dbReference type="PANTHER" id="PTHR24567">
    <property type="entry name" value="CRP FAMILY TRANSCRIPTIONAL REGULATORY PROTEIN"/>
    <property type="match status" value="1"/>
</dbReference>
<dbReference type="RefSeq" id="WP_379723743.1">
    <property type="nucleotide sequence ID" value="NZ_JBHRYJ010000001.1"/>
</dbReference>
<dbReference type="Pfam" id="PF13545">
    <property type="entry name" value="HTH_Crp_2"/>
    <property type="match status" value="1"/>
</dbReference>
<evidence type="ECO:0000313" key="6">
    <source>
        <dbReference type="EMBL" id="MFC3675346.1"/>
    </source>
</evidence>
<evidence type="ECO:0000259" key="4">
    <source>
        <dbReference type="PROSITE" id="PS50042"/>
    </source>
</evidence>
<dbReference type="InterPro" id="IPR012318">
    <property type="entry name" value="HTH_CRP"/>
</dbReference>
<dbReference type="SMART" id="SM00100">
    <property type="entry name" value="cNMP"/>
    <property type="match status" value="1"/>
</dbReference>
<reference evidence="7" key="1">
    <citation type="journal article" date="2019" name="Int. J. Syst. Evol. Microbiol.">
        <title>The Global Catalogue of Microorganisms (GCM) 10K type strain sequencing project: providing services to taxonomists for standard genome sequencing and annotation.</title>
        <authorList>
            <consortium name="The Broad Institute Genomics Platform"/>
            <consortium name="The Broad Institute Genome Sequencing Center for Infectious Disease"/>
            <person name="Wu L."/>
            <person name="Ma J."/>
        </authorList>
    </citation>
    <scope>NUCLEOTIDE SEQUENCE [LARGE SCALE GENOMIC DNA]</scope>
    <source>
        <strain evidence="7">KCTC 42182</strain>
    </source>
</reference>
<dbReference type="InterPro" id="IPR014710">
    <property type="entry name" value="RmlC-like_jellyroll"/>
</dbReference>
<dbReference type="PANTHER" id="PTHR24567:SF26">
    <property type="entry name" value="REGULATORY PROTEIN YEIL"/>
    <property type="match status" value="1"/>
</dbReference>
<dbReference type="PROSITE" id="PS00888">
    <property type="entry name" value="CNMP_BINDING_1"/>
    <property type="match status" value="1"/>
</dbReference>
<feature type="domain" description="HTH crp-type" evidence="5">
    <location>
        <begin position="147"/>
        <end position="215"/>
    </location>
</feature>
<dbReference type="Gene3D" id="1.10.10.10">
    <property type="entry name" value="Winged helix-like DNA-binding domain superfamily/Winged helix DNA-binding domain"/>
    <property type="match status" value="1"/>
</dbReference>
<dbReference type="SUPFAM" id="SSF46785">
    <property type="entry name" value="Winged helix' DNA-binding domain"/>
    <property type="match status" value="1"/>
</dbReference>
<evidence type="ECO:0000313" key="7">
    <source>
        <dbReference type="Proteomes" id="UP001595711"/>
    </source>
</evidence>
<comment type="caution">
    <text evidence="6">The sequence shown here is derived from an EMBL/GenBank/DDBJ whole genome shotgun (WGS) entry which is preliminary data.</text>
</comment>
<proteinExistence type="predicted"/>
<evidence type="ECO:0000256" key="1">
    <source>
        <dbReference type="ARBA" id="ARBA00023015"/>
    </source>
</evidence>
<dbReference type="InterPro" id="IPR000595">
    <property type="entry name" value="cNMP-bd_dom"/>
</dbReference>
<gene>
    <name evidence="6" type="ORF">ACFOOQ_07320</name>
</gene>
<dbReference type="InterPro" id="IPR050397">
    <property type="entry name" value="Env_Response_Regulators"/>
</dbReference>
<evidence type="ECO:0000256" key="2">
    <source>
        <dbReference type="ARBA" id="ARBA00023125"/>
    </source>
</evidence>
<dbReference type="PROSITE" id="PS51063">
    <property type="entry name" value="HTH_CRP_2"/>
    <property type="match status" value="1"/>
</dbReference>
<accession>A0ABV7VFE8</accession>
<feature type="domain" description="Cyclic nucleotide-binding" evidence="4">
    <location>
        <begin position="14"/>
        <end position="133"/>
    </location>
</feature>
<dbReference type="InterPro" id="IPR036390">
    <property type="entry name" value="WH_DNA-bd_sf"/>
</dbReference>
<dbReference type="Proteomes" id="UP001595711">
    <property type="component" value="Unassembled WGS sequence"/>
</dbReference>
<dbReference type="InterPro" id="IPR018490">
    <property type="entry name" value="cNMP-bd_dom_sf"/>
</dbReference>
<dbReference type="InterPro" id="IPR018488">
    <property type="entry name" value="cNMP-bd_CS"/>
</dbReference>
<keyword evidence="3" id="KW-0804">Transcription</keyword>
<dbReference type="InterPro" id="IPR036388">
    <property type="entry name" value="WH-like_DNA-bd_sf"/>
</dbReference>
<sequence>MRTADLPEVRQLSLFSDMDEANFAELMQGSFLQRFPPQVDLIHEGDPADFLYIVIEGGVELFGTWNGRETTLEFVYPVATFILAAVLRDAEYLMSARTLEKSRLLMVPAELIRSMMDRDPAFARSIVHELSCRYRAVVKSLKDNKLRSSIERLANFLLRESRHQDRHDGLLLQVDKKTLAQRLGMTPENLSRAFGTLQEYGVTVDGRDITFSDIKALTILAKPVAHIDDPDC</sequence>
<dbReference type="EMBL" id="JBHRYJ010000001">
    <property type="protein sequence ID" value="MFC3675346.1"/>
    <property type="molecule type" value="Genomic_DNA"/>
</dbReference>
<dbReference type="CDD" id="cd00038">
    <property type="entry name" value="CAP_ED"/>
    <property type="match status" value="1"/>
</dbReference>
<dbReference type="SUPFAM" id="SSF51206">
    <property type="entry name" value="cAMP-binding domain-like"/>
    <property type="match status" value="1"/>
</dbReference>
<dbReference type="NCBIfam" id="NF006901">
    <property type="entry name" value="PRK09392.1"/>
    <property type="match status" value="1"/>
</dbReference>
<keyword evidence="1" id="KW-0805">Transcription regulation</keyword>
<organism evidence="6 7">
    <name type="scientific">Ferrovibrio xuzhouensis</name>
    <dbReference type="NCBI Taxonomy" id="1576914"/>
    <lineage>
        <taxon>Bacteria</taxon>
        <taxon>Pseudomonadati</taxon>
        <taxon>Pseudomonadota</taxon>
        <taxon>Alphaproteobacteria</taxon>
        <taxon>Rhodospirillales</taxon>
        <taxon>Rhodospirillaceae</taxon>
        <taxon>Ferrovibrio</taxon>
    </lineage>
</organism>
<dbReference type="PROSITE" id="PS50042">
    <property type="entry name" value="CNMP_BINDING_3"/>
    <property type="match status" value="1"/>
</dbReference>
<dbReference type="Gene3D" id="2.60.120.10">
    <property type="entry name" value="Jelly Rolls"/>
    <property type="match status" value="1"/>
</dbReference>
<keyword evidence="2" id="KW-0238">DNA-binding</keyword>